<protein>
    <recommendedName>
        <fullName evidence="3">Orphan protein</fullName>
    </recommendedName>
</protein>
<gene>
    <name evidence="1" type="ORF">PPEP_b1042</name>
</gene>
<proteinExistence type="predicted"/>
<dbReference type="InterPro" id="IPR045694">
    <property type="entry name" value="DUF6058"/>
</dbReference>
<accession>A0A8I0MZT8</accession>
<keyword evidence="2" id="KW-1185">Reference proteome</keyword>
<sequence>MVLYQYLNTTFYTMQELLDVANISEQELKALQDSQLMPRASYTLNVNLGCDSFFGQFKENHILTFYAKGYASWLNVILEEQDQTKIYALFSARYRKTLTRLGRLGYVSSHPKLTTSLSNHIADEWQHFLDGTYGLCTQTGLPEDIAAKEFAIIKINELCQLKTLNQAERETLIFAVNLLDSVSAQFAPHERANSSRRRLVDEVRAKYRLAAESISLSALLI</sequence>
<dbReference type="Proteomes" id="UP000660708">
    <property type="component" value="Unassembled WGS sequence"/>
</dbReference>
<organism evidence="1 2">
    <name type="scientific">Pseudoalteromonas peptidolytica F12-50-A1</name>
    <dbReference type="NCBI Taxonomy" id="1315280"/>
    <lineage>
        <taxon>Bacteria</taxon>
        <taxon>Pseudomonadati</taxon>
        <taxon>Pseudomonadota</taxon>
        <taxon>Gammaproteobacteria</taxon>
        <taxon>Alteromonadales</taxon>
        <taxon>Pseudoalteromonadaceae</taxon>
        <taxon>Pseudoalteromonas</taxon>
    </lineage>
</organism>
<dbReference type="EMBL" id="AQHF01000034">
    <property type="protein sequence ID" value="MBE0349119.1"/>
    <property type="molecule type" value="Genomic_DNA"/>
</dbReference>
<evidence type="ECO:0008006" key="3">
    <source>
        <dbReference type="Google" id="ProtNLM"/>
    </source>
</evidence>
<name>A0A8I0MZT8_9GAMM</name>
<evidence type="ECO:0000313" key="2">
    <source>
        <dbReference type="Proteomes" id="UP000660708"/>
    </source>
</evidence>
<dbReference type="Pfam" id="PF19531">
    <property type="entry name" value="DUF6058"/>
    <property type="match status" value="1"/>
</dbReference>
<comment type="caution">
    <text evidence="1">The sequence shown here is derived from an EMBL/GenBank/DDBJ whole genome shotgun (WGS) entry which is preliminary data.</text>
</comment>
<reference evidence="1 2" key="1">
    <citation type="submission" date="2015-06" db="EMBL/GenBank/DDBJ databases">
        <title>Genome sequence of Pseudoalteromonas peptidolytica.</title>
        <authorList>
            <person name="Xie B.-B."/>
            <person name="Rong J.-C."/>
            <person name="Qin Q.-L."/>
            <person name="Zhang Y.-Z."/>
        </authorList>
    </citation>
    <scope>NUCLEOTIDE SEQUENCE [LARGE SCALE GENOMIC DNA]</scope>
    <source>
        <strain evidence="1 2">F12-50-A1</strain>
    </source>
</reference>
<evidence type="ECO:0000313" key="1">
    <source>
        <dbReference type="EMBL" id="MBE0349119.1"/>
    </source>
</evidence>
<dbReference type="RefSeq" id="WP_147391091.1">
    <property type="nucleotide sequence ID" value="NZ_AQHF01000034.1"/>
</dbReference>
<dbReference type="AlphaFoldDB" id="A0A8I0MZT8"/>